<dbReference type="OMA" id="HEPRIER"/>
<evidence type="ECO:0000313" key="9">
    <source>
        <dbReference type="Proteomes" id="UP000031668"/>
    </source>
</evidence>
<dbReference type="SMART" id="SM01098">
    <property type="entry name" value="CPSF73-100_C"/>
    <property type="match status" value="1"/>
</dbReference>
<dbReference type="InterPro" id="IPR036866">
    <property type="entry name" value="RibonucZ/Hydroxyglut_hydro"/>
</dbReference>
<dbReference type="SMART" id="SM01027">
    <property type="entry name" value="Beta-Casp"/>
    <property type="match status" value="1"/>
</dbReference>
<gene>
    <name evidence="8" type="ORF">RF11_11348</name>
</gene>
<dbReference type="Gene3D" id="3.60.15.10">
    <property type="entry name" value="Ribonuclease Z/Hydroxyacylglutathione hydrolase-like"/>
    <property type="match status" value="1"/>
</dbReference>
<dbReference type="GO" id="GO:0003723">
    <property type="term" value="F:RNA binding"/>
    <property type="evidence" value="ECO:0007669"/>
    <property type="project" value="TreeGrafter"/>
</dbReference>
<evidence type="ECO:0000259" key="7">
    <source>
        <dbReference type="SMART" id="SM01098"/>
    </source>
</evidence>
<keyword evidence="4" id="KW-0378">Hydrolase</keyword>
<dbReference type="PANTHER" id="PTHR11203:SF11">
    <property type="entry name" value="CLEAVAGE AND POLYADENYLATION SPECIFICITY FACTOR SUBUNIT 3"/>
    <property type="match status" value="1"/>
</dbReference>
<dbReference type="Pfam" id="PF11718">
    <property type="entry name" value="CPSF73-100_C"/>
    <property type="match status" value="1"/>
</dbReference>
<organism evidence="8 9">
    <name type="scientific">Thelohanellus kitauei</name>
    <name type="common">Myxosporean</name>
    <dbReference type="NCBI Taxonomy" id="669202"/>
    <lineage>
        <taxon>Eukaryota</taxon>
        <taxon>Metazoa</taxon>
        <taxon>Cnidaria</taxon>
        <taxon>Myxozoa</taxon>
        <taxon>Myxosporea</taxon>
        <taxon>Bivalvulida</taxon>
        <taxon>Platysporina</taxon>
        <taxon>Myxobolidae</taxon>
        <taxon>Thelohanellus</taxon>
    </lineage>
</organism>
<keyword evidence="3" id="KW-0540">Nuclease</keyword>
<dbReference type="OrthoDB" id="10249535at2759"/>
<reference evidence="8 9" key="1">
    <citation type="journal article" date="2014" name="Genome Biol. Evol.">
        <title>The genome of the myxosporean Thelohanellus kitauei shows adaptations to nutrient acquisition within its fish host.</title>
        <authorList>
            <person name="Yang Y."/>
            <person name="Xiong J."/>
            <person name="Zhou Z."/>
            <person name="Huo F."/>
            <person name="Miao W."/>
            <person name="Ran C."/>
            <person name="Liu Y."/>
            <person name="Zhang J."/>
            <person name="Feng J."/>
            <person name="Wang M."/>
            <person name="Wang M."/>
            <person name="Wang L."/>
            <person name="Yao B."/>
        </authorList>
    </citation>
    <scope>NUCLEOTIDE SEQUENCE [LARGE SCALE GENOMIC DNA]</scope>
    <source>
        <strain evidence="8">Wuqing</strain>
    </source>
</reference>
<dbReference type="PANTHER" id="PTHR11203">
    <property type="entry name" value="CLEAVAGE AND POLYADENYLATION SPECIFICITY FACTOR FAMILY MEMBER"/>
    <property type="match status" value="1"/>
</dbReference>
<protein>
    <submittedName>
        <fullName evidence="8">Cleavage and polyadenylation specificity factor subunit 3</fullName>
    </submittedName>
</protein>
<evidence type="ECO:0000256" key="4">
    <source>
        <dbReference type="ARBA" id="ARBA00022801"/>
    </source>
</evidence>
<evidence type="ECO:0000256" key="3">
    <source>
        <dbReference type="ARBA" id="ARBA00022722"/>
    </source>
</evidence>
<dbReference type="AlphaFoldDB" id="A0A0C2JE24"/>
<name>A0A0C2JE24_THEKT</name>
<dbReference type="InterPro" id="IPR050698">
    <property type="entry name" value="MBL"/>
</dbReference>
<keyword evidence="2" id="KW-0507">mRNA processing</keyword>
<feature type="domain" description="Beta-Casp" evidence="6">
    <location>
        <begin position="134"/>
        <end position="256"/>
    </location>
</feature>
<keyword evidence="5" id="KW-0539">Nucleus</keyword>
<keyword evidence="9" id="KW-1185">Reference proteome</keyword>
<proteinExistence type="predicted"/>
<dbReference type="Pfam" id="PF07521">
    <property type="entry name" value="RMMBL"/>
    <property type="match status" value="1"/>
</dbReference>
<dbReference type="GO" id="GO:0006398">
    <property type="term" value="P:mRNA 3'-end processing by stem-loop binding and cleavage"/>
    <property type="evidence" value="ECO:0007669"/>
    <property type="project" value="TreeGrafter"/>
</dbReference>
<evidence type="ECO:0000256" key="1">
    <source>
        <dbReference type="ARBA" id="ARBA00004123"/>
    </source>
</evidence>
<evidence type="ECO:0000313" key="8">
    <source>
        <dbReference type="EMBL" id="KII67498.1"/>
    </source>
</evidence>
<dbReference type="GO" id="GO:0004534">
    <property type="term" value="F:5'-3' RNA exonuclease activity"/>
    <property type="evidence" value="ECO:0007669"/>
    <property type="project" value="TreeGrafter"/>
</dbReference>
<comment type="caution">
    <text evidence="8">The sequence shown here is derived from an EMBL/GenBank/DDBJ whole genome shotgun (WGS) entry which is preliminary data.</text>
</comment>
<evidence type="ECO:0000256" key="5">
    <source>
        <dbReference type="ARBA" id="ARBA00023242"/>
    </source>
</evidence>
<dbReference type="Pfam" id="PF10996">
    <property type="entry name" value="Beta-Casp"/>
    <property type="match status" value="1"/>
</dbReference>
<sequence length="559" mass="63897">MFSGNRQSHTLFSEKDLESTLDRIEVVHFHQEVETSGIRFTCYHAGHVLDCWHKSMCVFYSILYTGDFSRQTDRHLVSAEIPNVKPDVLIMESTYGIYIHEKREVREARFTNAVRDIVMRGGRCLIPAFALGRAQEQLLILDEFWEQNKRLLGHIPVFYASTLAKKCLAVYQTYSSAMNQQMQEQMKIMNPFKFKHISFVKGMDEFNDNGPCVILASPGMLQDGFSRDLFELWCSDSKNGVIIAGYSVDGTLAKVMSINGRPLSRKCSIDYISFSAHADYNEFKELVEGVSPTNIVFCQLSEMFRLKNSLLRDLSEKNINNINIYTPRNTHSLDLFFKGELFAKVYGKLVPGQSDPKHSIGGVIMKSGFSYKIFSPDELQVYTELKSTNLKQKLKIPFPNDIHLYEALIQNLSILAGQDIKHETADFNKIKFDNVDLIRTENSLVMTWVSDVKNDAVADTLVAIICETTRTKKIIHPYESYESTKKKSLIELLKHNYGQHNVTEDDSCIQIIVGGCSKAMIDKQTYSVTSEIPETKKLLEREVFHYKNAIDTFCNCKCH</sequence>
<dbReference type="InterPro" id="IPR021718">
    <property type="entry name" value="CPSF73-100_C"/>
</dbReference>
<feature type="domain" description="Pre-mRNA 3'-end-processing endonuclease polyadenylation factor C-term" evidence="7">
    <location>
        <begin position="355"/>
        <end position="556"/>
    </location>
</feature>
<evidence type="ECO:0000256" key="2">
    <source>
        <dbReference type="ARBA" id="ARBA00022664"/>
    </source>
</evidence>
<dbReference type="InterPro" id="IPR022712">
    <property type="entry name" value="Beta_Casp"/>
</dbReference>
<evidence type="ECO:0000259" key="6">
    <source>
        <dbReference type="SMART" id="SM01027"/>
    </source>
</evidence>
<dbReference type="EMBL" id="JWZT01003162">
    <property type="protein sequence ID" value="KII67498.1"/>
    <property type="molecule type" value="Genomic_DNA"/>
</dbReference>
<dbReference type="Gene3D" id="3.40.50.10890">
    <property type="match status" value="1"/>
</dbReference>
<dbReference type="FunFam" id="3.40.50.10890:FF:000001">
    <property type="entry name" value="Cleavage and polyadenylation specificity factor subunit 3"/>
    <property type="match status" value="1"/>
</dbReference>
<accession>A0A0C2JE24</accession>
<dbReference type="Proteomes" id="UP000031668">
    <property type="component" value="Unassembled WGS sequence"/>
</dbReference>
<dbReference type="InterPro" id="IPR011108">
    <property type="entry name" value="RMMBL"/>
</dbReference>
<dbReference type="GO" id="GO:0005847">
    <property type="term" value="C:mRNA cleavage and polyadenylation specificity factor complex"/>
    <property type="evidence" value="ECO:0007669"/>
    <property type="project" value="TreeGrafter"/>
</dbReference>
<dbReference type="GO" id="GO:0004521">
    <property type="term" value="F:RNA endonuclease activity"/>
    <property type="evidence" value="ECO:0007669"/>
    <property type="project" value="TreeGrafter"/>
</dbReference>
<dbReference type="SUPFAM" id="SSF56281">
    <property type="entry name" value="Metallo-hydrolase/oxidoreductase"/>
    <property type="match status" value="1"/>
</dbReference>
<comment type="subcellular location">
    <subcellularLocation>
        <location evidence="1">Nucleus</location>
    </subcellularLocation>
</comment>